<evidence type="ECO:0000256" key="5">
    <source>
        <dbReference type="ARBA" id="ARBA00022448"/>
    </source>
</evidence>
<keyword evidence="8" id="KW-0539">Nucleus</keyword>
<dbReference type="Gene3D" id="1.25.10.10">
    <property type="entry name" value="Leucine-rich Repeat Variant"/>
    <property type="match status" value="1"/>
</dbReference>
<dbReference type="FunFam" id="1.25.10.10:FF:000057">
    <property type="entry name" value="Exportin-2 isoform 1"/>
    <property type="match status" value="1"/>
</dbReference>
<dbReference type="EMBL" id="GFDF01007018">
    <property type="protein sequence ID" value="JAV07066.1"/>
    <property type="molecule type" value="Transcribed_RNA"/>
</dbReference>
<dbReference type="Pfam" id="PF08506">
    <property type="entry name" value="Cse1"/>
    <property type="match status" value="1"/>
</dbReference>
<comment type="subcellular location">
    <subcellularLocation>
        <location evidence="2">Cytoplasm</location>
    </subcellularLocation>
    <subcellularLocation>
        <location evidence="1">Nucleus</location>
    </subcellularLocation>
</comment>
<sequence length="972" mass="110483">MDLNEDNFRLLAQYLQHTLSPDPNIRRPAEQFLESVEGNQNYPILLLHLIDKDDLDITIRVAGSVTFKNYVKRNWFYDAEEGKLDKIHETDRTAIKTLIVTLMLKSPTATQKQLSDAVSIIGKHDFPDKWPQLIDEMVDKFATGDYNVINGILQTGHSLFKRYRYEFKSQTLWLEIKLVLDKLAKPLTDLLVVTMNLVSSHAGNQQALRVIYGSLVLICKVFYSLNYQDLPEFFEENMQTWMPSFHTMLTTDVLVLKTSDEENAGVMEQLRSQICENLCLYAQKYDEEFSPYMSQFVTAVWELLVNTGIQTKYDTLVSHALTFLGTVADRTHYRHLFEDPNVLASICEKVIIPNMDFRTSDEELFEDNPEEYIRRDIEGSDIDTRRRAACDLVKILSQKFEGKIFDIFSQYLQVLLGRYAENPQANWRFKDTAIFLVTSLASRGSTQRHGVTQTSELVPLPQFCQQHIVPELEKSNINELPVLKADSLKFLISFRSLLETSSVVACLPLIIRHLQAQSVVVHSYAACAIEKIIMIRIPGQKAPVTSAVLSPLANDLYTGLFGSLQLAGSAENEYVMKAIMRSTSVLQEGSLPFMGSIVLPRLTEILTLVAKNPSKPHFNHYLFETLSLSIKTVCKSQANAVESFEEALFPIFQAILQQDVLEFIPYVFQLLSLLLEMRESFAVIPEPYMVLFPFLLSPLLWDRPGNVTPLIRLICGYIRQGSAQIVAFDKLNAVLGVFQKMIASKTNDHEGFKLIQTLLMHYPMGQLQQSLRQIFVLLFQRLSLSKTTKYVRGLIVFFSFYAGKVGSENLVRMIDEIQGQMFGMVLDRVFIPDLNRISSDIERKIVAVGVTKVLCECPSMLAEPYVQCWPRLMEALVQIFEVQPEATENDEDYIDVEETPGYQVSYSQLIHAQVKVDDPFPHVADARSFLVQSLGKMAAAQPGQLPQLISKLTILPQQILNKYCAQAGVQIV</sequence>
<dbReference type="GO" id="GO:0005635">
    <property type="term" value="C:nuclear envelope"/>
    <property type="evidence" value="ECO:0007669"/>
    <property type="project" value="TreeGrafter"/>
</dbReference>
<dbReference type="InterPro" id="IPR001494">
    <property type="entry name" value="Importin-beta_N"/>
</dbReference>
<dbReference type="GO" id="GO:0005049">
    <property type="term" value="F:nuclear export signal receptor activity"/>
    <property type="evidence" value="ECO:0007669"/>
    <property type="project" value="TreeGrafter"/>
</dbReference>
<dbReference type="Pfam" id="PF03378">
    <property type="entry name" value="CAS_CSE1"/>
    <property type="match status" value="1"/>
</dbReference>
<dbReference type="AlphaFoldDB" id="A0A1L8DKS7"/>
<dbReference type="PANTHER" id="PTHR10997:SF8">
    <property type="entry name" value="EXPORTIN-2"/>
    <property type="match status" value="1"/>
</dbReference>
<name>A0A1L8DKS7_9DIPT</name>
<accession>A0A1L8DKS7</accession>
<evidence type="ECO:0000256" key="4">
    <source>
        <dbReference type="ARBA" id="ARBA00018945"/>
    </source>
</evidence>
<keyword evidence="5" id="KW-0813">Transport</keyword>
<dbReference type="GO" id="GO:0005829">
    <property type="term" value="C:cytosol"/>
    <property type="evidence" value="ECO:0007669"/>
    <property type="project" value="TreeGrafter"/>
</dbReference>
<reference evidence="11" key="1">
    <citation type="submission" date="2016-12" db="EMBL/GenBank/DDBJ databases">
        <title>An insight into the sialome and mialome of the sand fly, Nyssomyia neivai.</title>
        <authorList>
            <person name="Sebastian V."/>
            <person name="Goulart T.M."/>
            <person name="Oliveira W."/>
            <person name="Calvo E."/>
            <person name="Oliveira L.F."/>
            <person name="Pinto M.C."/>
            <person name="Rosselino A.M."/>
            <person name="Ribeiro J.M."/>
        </authorList>
    </citation>
    <scope>NUCLEOTIDE SEQUENCE</scope>
</reference>
<evidence type="ECO:0000259" key="10">
    <source>
        <dbReference type="PROSITE" id="PS50166"/>
    </source>
</evidence>
<dbReference type="InterPro" id="IPR016024">
    <property type="entry name" value="ARM-type_fold"/>
</dbReference>
<comment type="similarity">
    <text evidence="3">Belongs to the XPO2/CSE1 family.</text>
</comment>
<dbReference type="Pfam" id="PF03810">
    <property type="entry name" value="IBN_N"/>
    <property type="match status" value="1"/>
</dbReference>
<evidence type="ECO:0000256" key="3">
    <source>
        <dbReference type="ARBA" id="ARBA00008669"/>
    </source>
</evidence>
<evidence type="ECO:0000256" key="9">
    <source>
        <dbReference type="ARBA" id="ARBA00030693"/>
    </source>
</evidence>
<dbReference type="InterPro" id="IPR013713">
    <property type="entry name" value="XPO2_central"/>
</dbReference>
<dbReference type="PANTHER" id="PTHR10997">
    <property type="entry name" value="IMPORTIN-7, 8, 11"/>
    <property type="match status" value="1"/>
</dbReference>
<dbReference type="GO" id="GO:0006611">
    <property type="term" value="P:protein export from nucleus"/>
    <property type="evidence" value="ECO:0007669"/>
    <property type="project" value="TreeGrafter"/>
</dbReference>
<evidence type="ECO:0000313" key="11">
    <source>
        <dbReference type="EMBL" id="JAV07066.1"/>
    </source>
</evidence>
<dbReference type="SUPFAM" id="SSF48371">
    <property type="entry name" value="ARM repeat"/>
    <property type="match status" value="1"/>
</dbReference>
<proteinExistence type="inferred from homology"/>
<feature type="domain" description="Importin N-terminal" evidence="10">
    <location>
        <begin position="29"/>
        <end position="105"/>
    </location>
</feature>
<dbReference type="GO" id="GO:0006606">
    <property type="term" value="P:protein import into nucleus"/>
    <property type="evidence" value="ECO:0007669"/>
    <property type="project" value="TreeGrafter"/>
</dbReference>
<keyword evidence="6" id="KW-0963">Cytoplasm</keyword>
<dbReference type="PROSITE" id="PS50166">
    <property type="entry name" value="IMPORTIN_B_NT"/>
    <property type="match status" value="1"/>
</dbReference>
<evidence type="ECO:0000256" key="1">
    <source>
        <dbReference type="ARBA" id="ARBA00004123"/>
    </source>
</evidence>
<evidence type="ECO:0000256" key="7">
    <source>
        <dbReference type="ARBA" id="ARBA00022927"/>
    </source>
</evidence>
<evidence type="ECO:0000256" key="8">
    <source>
        <dbReference type="ARBA" id="ARBA00023242"/>
    </source>
</evidence>
<evidence type="ECO:0000256" key="2">
    <source>
        <dbReference type="ARBA" id="ARBA00004496"/>
    </source>
</evidence>
<dbReference type="GO" id="GO:0031267">
    <property type="term" value="F:small GTPase binding"/>
    <property type="evidence" value="ECO:0007669"/>
    <property type="project" value="InterPro"/>
</dbReference>
<keyword evidence="7" id="KW-0653">Protein transport</keyword>
<dbReference type="InterPro" id="IPR011989">
    <property type="entry name" value="ARM-like"/>
</dbReference>
<evidence type="ECO:0000256" key="6">
    <source>
        <dbReference type="ARBA" id="ARBA00022490"/>
    </source>
</evidence>
<protein>
    <recommendedName>
        <fullName evidence="4">Exportin-2</fullName>
    </recommendedName>
    <alternativeName>
        <fullName evidence="9">Importin-alpha re-exporter</fullName>
    </alternativeName>
</protein>
<dbReference type="SMART" id="SM00913">
    <property type="entry name" value="IBN_N"/>
    <property type="match status" value="1"/>
</dbReference>
<dbReference type="InterPro" id="IPR005043">
    <property type="entry name" value="XPO2_C"/>
</dbReference>
<organism evidence="11">
    <name type="scientific">Nyssomyia neivai</name>
    <dbReference type="NCBI Taxonomy" id="330878"/>
    <lineage>
        <taxon>Eukaryota</taxon>
        <taxon>Metazoa</taxon>
        <taxon>Ecdysozoa</taxon>
        <taxon>Arthropoda</taxon>
        <taxon>Hexapoda</taxon>
        <taxon>Insecta</taxon>
        <taxon>Pterygota</taxon>
        <taxon>Neoptera</taxon>
        <taxon>Endopterygota</taxon>
        <taxon>Diptera</taxon>
        <taxon>Nematocera</taxon>
        <taxon>Psychodoidea</taxon>
        <taxon>Psychodidae</taxon>
        <taxon>Nyssomyia</taxon>
    </lineage>
</organism>